<dbReference type="Proteomes" id="UP000003781">
    <property type="component" value="Unassembled WGS sequence"/>
</dbReference>
<dbReference type="GO" id="GO:0110154">
    <property type="term" value="P:RNA decapping"/>
    <property type="evidence" value="ECO:0007669"/>
    <property type="project" value="TreeGrafter"/>
</dbReference>
<dbReference type="PANTHER" id="PTHR42850">
    <property type="entry name" value="METALLOPHOSPHOESTERASE"/>
    <property type="match status" value="1"/>
</dbReference>
<protein>
    <submittedName>
        <fullName evidence="2">Serine/threonine protein phosphatase</fullName>
    </submittedName>
</protein>
<evidence type="ECO:0000313" key="3">
    <source>
        <dbReference type="Proteomes" id="UP000003781"/>
    </source>
</evidence>
<dbReference type="eggNOG" id="COG0639">
    <property type="taxonomic scope" value="Bacteria"/>
</dbReference>
<evidence type="ECO:0000259" key="1">
    <source>
        <dbReference type="Pfam" id="PF00149"/>
    </source>
</evidence>
<dbReference type="InterPro" id="IPR029052">
    <property type="entry name" value="Metallo-depent_PP-like"/>
</dbReference>
<keyword evidence="3" id="KW-1185">Reference proteome</keyword>
<gene>
    <name evidence="2" type="ORF">CY0110_00230</name>
</gene>
<evidence type="ECO:0000313" key="2">
    <source>
        <dbReference type="EMBL" id="EAZ92038.1"/>
    </source>
</evidence>
<dbReference type="RefSeq" id="WP_008274825.1">
    <property type="nucleotide sequence ID" value="NZ_AAXW01000009.1"/>
</dbReference>
<comment type="caution">
    <text evidence="2">The sequence shown here is derived from an EMBL/GenBank/DDBJ whole genome shotgun (WGS) entry which is preliminary data.</text>
</comment>
<dbReference type="SUPFAM" id="SSF56300">
    <property type="entry name" value="Metallo-dependent phosphatases"/>
    <property type="match status" value="1"/>
</dbReference>
<reference evidence="2 3" key="1">
    <citation type="submission" date="2007-03" db="EMBL/GenBank/DDBJ databases">
        <authorList>
            <person name="Stal L."/>
            <person name="Ferriera S."/>
            <person name="Johnson J."/>
            <person name="Kravitz S."/>
            <person name="Beeson K."/>
            <person name="Sutton G."/>
            <person name="Rogers Y.-H."/>
            <person name="Friedman R."/>
            <person name="Frazier M."/>
            <person name="Venter J.C."/>
        </authorList>
    </citation>
    <scope>NUCLEOTIDE SEQUENCE [LARGE SCALE GENOMIC DNA]</scope>
    <source>
        <strain evidence="2 3">CCY0110</strain>
    </source>
</reference>
<dbReference type="PANTHER" id="PTHR42850:SF4">
    <property type="entry name" value="ZINC-DEPENDENT ENDOPOLYPHOSPHATASE"/>
    <property type="match status" value="1"/>
</dbReference>
<dbReference type="GO" id="GO:0016791">
    <property type="term" value="F:phosphatase activity"/>
    <property type="evidence" value="ECO:0007669"/>
    <property type="project" value="TreeGrafter"/>
</dbReference>
<proteinExistence type="predicted"/>
<accession>A3IN61</accession>
<dbReference type="EMBL" id="AAXW01000009">
    <property type="protein sequence ID" value="EAZ92038.1"/>
    <property type="molecule type" value="Genomic_DNA"/>
</dbReference>
<dbReference type="AlphaFoldDB" id="A3IN61"/>
<dbReference type="InterPro" id="IPR004843">
    <property type="entry name" value="Calcineurin-like_PHP"/>
</dbReference>
<dbReference type="GO" id="GO:0008803">
    <property type="term" value="F:bis(5'-nucleosyl)-tetraphosphatase (symmetrical) activity"/>
    <property type="evidence" value="ECO:0007669"/>
    <property type="project" value="TreeGrafter"/>
</dbReference>
<organism evidence="2 3">
    <name type="scientific">Crocosphaera chwakensis CCY0110</name>
    <dbReference type="NCBI Taxonomy" id="391612"/>
    <lineage>
        <taxon>Bacteria</taxon>
        <taxon>Bacillati</taxon>
        <taxon>Cyanobacteriota</taxon>
        <taxon>Cyanophyceae</taxon>
        <taxon>Oscillatoriophycideae</taxon>
        <taxon>Chroococcales</taxon>
        <taxon>Aphanothecaceae</taxon>
        <taxon>Crocosphaera</taxon>
        <taxon>Crocosphaera chwakensis</taxon>
    </lineage>
</organism>
<dbReference type="Pfam" id="PF00149">
    <property type="entry name" value="Metallophos"/>
    <property type="match status" value="1"/>
</dbReference>
<sequence>MRTLAVGDIHGCAKAFDKLLETIHLRPEDKLITLGDYVDKGPDSKGVLERLLYLYENHQLVPLKGNHELMMLEAYQNQNHENFWVTVGGKATLASYGDTDKKNPLANIPDAHWTFVQQHCLDWYETDNHIFVHANLDPDLPVHKQSGHDLFWQKLYPRQGHYSGKIVVCGHTSQKDGCPVNMGHQICIDTWACGKGWLTCFDVNTGEIWQINQKEEVKISHIKDFSNLSIN</sequence>
<name>A3IN61_9CHRO</name>
<dbReference type="InterPro" id="IPR050126">
    <property type="entry name" value="Ap4A_hydrolase"/>
</dbReference>
<dbReference type="Gene3D" id="3.60.21.10">
    <property type="match status" value="1"/>
</dbReference>
<feature type="domain" description="Calcineurin-like phosphoesterase" evidence="1">
    <location>
        <begin position="1"/>
        <end position="175"/>
    </location>
</feature>
<dbReference type="OrthoDB" id="384253at2"/>
<dbReference type="CDD" id="cd00144">
    <property type="entry name" value="MPP_PPP_family"/>
    <property type="match status" value="1"/>
</dbReference>
<dbReference type="GO" id="GO:0005737">
    <property type="term" value="C:cytoplasm"/>
    <property type="evidence" value="ECO:0007669"/>
    <property type="project" value="TreeGrafter"/>
</dbReference>